<evidence type="ECO:0000259" key="2">
    <source>
        <dbReference type="Pfam" id="PF04784"/>
    </source>
</evidence>
<dbReference type="PANTHER" id="PTHR34386:SF1">
    <property type="entry name" value="GLUTAREDOXIN-LIKE PROTEIN NRDH"/>
    <property type="match status" value="1"/>
</dbReference>
<accession>A0A6I2MJI6</accession>
<gene>
    <name evidence="3" type="ORF">GJ691_01050</name>
</gene>
<name>A0A6I2MJI6_9FLAO</name>
<feature type="chain" id="PRO_5026341753" evidence="1">
    <location>
        <begin position="21"/>
        <end position="238"/>
    </location>
</feature>
<evidence type="ECO:0000313" key="4">
    <source>
        <dbReference type="Proteomes" id="UP000443153"/>
    </source>
</evidence>
<dbReference type="Proteomes" id="UP000443153">
    <property type="component" value="Unassembled WGS sequence"/>
</dbReference>
<dbReference type="EMBL" id="WKJH01000001">
    <property type="protein sequence ID" value="MRX62740.1"/>
    <property type="molecule type" value="Genomic_DNA"/>
</dbReference>
<keyword evidence="1" id="KW-0732">Signal</keyword>
<dbReference type="Pfam" id="PF04784">
    <property type="entry name" value="DUF547"/>
    <property type="match status" value="1"/>
</dbReference>
<evidence type="ECO:0000256" key="1">
    <source>
        <dbReference type="SAM" id="SignalP"/>
    </source>
</evidence>
<dbReference type="InterPro" id="IPR051548">
    <property type="entry name" value="Grx-like_ET"/>
</dbReference>
<organism evidence="3 4">
    <name type="scientific">Maribacter luteus</name>
    <dbReference type="NCBI Taxonomy" id="2594478"/>
    <lineage>
        <taxon>Bacteria</taxon>
        <taxon>Pseudomonadati</taxon>
        <taxon>Bacteroidota</taxon>
        <taxon>Flavobacteriia</taxon>
        <taxon>Flavobacteriales</taxon>
        <taxon>Flavobacteriaceae</taxon>
        <taxon>Maribacter</taxon>
    </lineage>
</organism>
<keyword evidence="4" id="KW-1185">Reference proteome</keyword>
<dbReference type="GO" id="GO:0009055">
    <property type="term" value="F:electron transfer activity"/>
    <property type="evidence" value="ECO:0007669"/>
    <property type="project" value="TreeGrafter"/>
</dbReference>
<sequence>MFKNHKALFFCLLFVCSGNAQETIGFFSATDTFLKTYVDGGKVDYRAIVKDPSSMNKVLGMAEKITVSKENPKEYQAFWINGYNLLVIKSVVDNYPIESPLDKAGFFDKKKHKIGGRELTLNDIEHEMLRAVFPEEPRFHFVLVCAGLGCPPIINRAYAPASLEVQLEEQTKLALNDPLFIQVKKNKVGISQIFEWYKNDFTQDGKGLVEYINQYRFKKLPEKAKVSFYEYNWALNEK</sequence>
<dbReference type="GO" id="GO:0045454">
    <property type="term" value="P:cell redox homeostasis"/>
    <property type="evidence" value="ECO:0007669"/>
    <property type="project" value="TreeGrafter"/>
</dbReference>
<comment type="caution">
    <text evidence="3">The sequence shown here is derived from an EMBL/GenBank/DDBJ whole genome shotgun (WGS) entry which is preliminary data.</text>
</comment>
<evidence type="ECO:0000313" key="3">
    <source>
        <dbReference type="EMBL" id="MRX62740.1"/>
    </source>
</evidence>
<reference evidence="3 4" key="1">
    <citation type="submission" date="2019-11" db="EMBL/GenBank/DDBJ databases">
        <title>Maribacter lutea sp. nov., a marine bacterium isolated from intertidal sand.</title>
        <authorList>
            <person name="Liu A."/>
        </authorList>
    </citation>
    <scope>NUCLEOTIDE SEQUENCE [LARGE SCALE GENOMIC DNA]</scope>
    <source>
        <strain evidence="3 4">RZ05</strain>
    </source>
</reference>
<dbReference type="InterPro" id="IPR006869">
    <property type="entry name" value="DUF547"/>
</dbReference>
<feature type="domain" description="DUF547" evidence="2">
    <location>
        <begin position="71"/>
        <end position="172"/>
    </location>
</feature>
<dbReference type="OrthoDB" id="526867at2"/>
<dbReference type="RefSeq" id="WP_154362877.1">
    <property type="nucleotide sequence ID" value="NZ_WKJH01000001.1"/>
</dbReference>
<dbReference type="AlphaFoldDB" id="A0A6I2MJI6"/>
<proteinExistence type="predicted"/>
<dbReference type="PANTHER" id="PTHR34386">
    <property type="entry name" value="GLUTAREDOXIN"/>
    <property type="match status" value="1"/>
</dbReference>
<feature type="signal peptide" evidence="1">
    <location>
        <begin position="1"/>
        <end position="20"/>
    </location>
</feature>
<protein>
    <submittedName>
        <fullName evidence="3">DUF547 domain-containing protein</fullName>
    </submittedName>
</protein>